<name>A0A9P6JJC6_9AGAR</name>
<dbReference type="InterPro" id="IPR050546">
    <property type="entry name" value="Glycosyl_Hydrlase_16"/>
</dbReference>
<dbReference type="GO" id="GO:0009251">
    <property type="term" value="P:glucan catabolic process"/>
    <property type="evidence" value="ECO:0007669"/>
    <property type="project" value="TreeGrafter"/>
</dbReference>
<dbReference type="Proteomes" id="UP000807306">
    <property type="component" value="Unassembled WGS sequence"/>
</dbReference>
<dbReference type="InterPro" id="IPR013320">
    <property type="entry name" value="ConA-like_dom_sf"/>
</dbReference>
<dbReference type="EMBL" id="MU157925">
    <property type="protein sequence ID" value="KAF9523112.1"/>
    <property type="molecule type" value="Genomic_DNA"/>
</dbReference>
<reference evidence="2" key="1">
    <citation type="submission" date="2020-11" db="EMBL/GenBank/DDBJ databases">
        <authorList>
            <consortium name="DOE Joint Genome Institute"/>
            <person name="Ahrendt S."/>
            <person name="Riley R."/>
            <person name="Andreopoulos W."/>
            <person name="Labutti K."/>
            <person name="Pangilinan J."/>
            <person name="Ruiz-Duenas F.J."/>
            <person name="Barrasa J.M."/>
            <person name="Sanchez-Garcia M."/>
            <person name="Camarero S."/>
            <person name="Miyauchi S."/>
            <person name="Serrano A."/>
            <person name="Linde D."/>
            <person name="Babiker R."/>
            <person name="Drula E."/>
            <person name="Ayuso-Fernandez I."/>
            <person name="Pacheco R."/>
            <person name="Padilla G."/>
            <person name="Ferreira P."/>
            <person name="Barriuso J."/>
            <person name="Kellner H."/>
            <person name="Castanera R."/>
            <person name="Alfaro M."/>
            <person name="Ramirez L."/>
            <person name="Pisabarro A.G."/>
            <person name="Kuo A."/>
            <person name="Tritt A."/>
            <person name="Lipzen A."/>
            <person name="He G."/>
            <person name="Yan M."/>
            <person name="Ng V."/>
            <person name="Cullen D."/>
            <person name="Martin F."/>
            <person name="Rosso M.-N."/>
            <person name="Henrissat B."/>
            <person name="Hibbett D."/>
            <person name="Martinez A.T."/>
            <person name="Grigoriev I.V."/>
        </authorList>
    </citation>
    <scope>NUCLEOTIDE SEQUENCE</scope>
    <source>
        <strain evidence="2">CBS 506.95</strain>
    </source>
</reference>
<dbReference type="PANTHER" id="PTHR10963">
    <property type="entry name" value="GLYCOSYL HYDROLASE-RELATED"/>
    <property type="match status" value="1"/>
</dbReference>
<dbReference type="SUPFAM" id="SSF49899">
    <property type="entry name" value="Concanavalin A-like lectins/glucanases"/>
    <property type="match status" value="1"/>
</dbReference>
<evidence type="ECO:0000259" key="1">
    <source>
        <dbReference type="PROSITE" id="PS51762"/>
    </source>
</evidence>
<dbReference type="PROSITE" id="PS51762">
    <property type="entry name" value="GH16_2"/>
    <property type="match status" value="1"/>
</dbReference>
<evidence type="ECO:0000313" key="3">
    <source>
        <dbReference type="Proteomes" id="UP000807306"/>
    </source>
</evidence>
<proteinExistence type="predicted"/>
<dbReference type="PANTHER" id="PTHR10963:SF24">
    <property type="entry name" value="GLYCOSIDASE C21B10.07-RELATED"/>
    <property type="match status" value="1"/>
</dbReference>
<sequence>MALEATLVLPQSRIYLVKDNVSGPEFYKYFNFETIDDPTHGRVTYVDQLTAIRENLTYTTPDTFILRAEHENVLPSYGPGRKSVRIISKKAFKTHVAIFDVRHMPEGCGTWPAIWELYPYNWPSGGEVDIVEGVNNQPVNAATLHTNGGCSMPPSSSWGSKRKQLGTDNQNNCDWRANYNAGCGVSFPKDGPPSFGPAFNKAGGGWFVFERTPYAMRFWFWSRNDLKVPEEIKSPIAPLVDPSRYGTPYAYFPNTKCDFKQYFRENNIVINLTLCGDWAGESHVWRAAGCPAPSCKAFVESNPAAFKNAFFDFANIRIYEVPFPRDIF</sequence>
<dbReference type="GO" id="GO:0004553">
    <property type="term" value="F:hydrolase activity, hydrolyzing O-glycosyl compounds"/>
    <property type="evidence" value="ECO:0007669"/>
    <property type="project" value="InterPro"/>
</dbReference>
<dbReference type="InterPro" id="IPR000757">
    <property type="entry name" value="Beta-glucanase-like"/>
</dbReference>
<protein>
    <submittedName>
        <fullName evidence="2">Glycoside hydrolase family 16 protein</fullName>
    </submittedName>
</protein>
<organism evidence="2 3">
    <name type="scientific">Crepidotus variabilis</name>
    <dbReference type="NCBI Taxonomy" id="179855"/>
    <lineage>
        <taxon>Eukaryota</taxon>
        <taxon>Fungi</taxon>
        <taxon>Dikarya</taxon>
        <taxon>Basidiomycota</taxon>
        <taxon>Agaricomycotina</taxon>
        <taxon>Agaricomycetes</taxon>
        <taxon>Agaricomycetidae</taxon>
        <taxon>Agaricales</taxon>
        <taxon>Agaricineae</taxon>
        <taxon>Crepidotaceae</taxon>
        <taxon>Crepidotus</taxon>
    </lineage>
</organism>
<keyword evidence="3" id="KW-1185">Reference proteome</keyword>
<keyword evidence="2" id="KW-0378">Hydrolase</keyword>
<feature type="domain" description="GH16" evidence="1">
    <location>
        <begin position="2"/>
        <end position="287"/>
    </location>
</feature>
<dbReference type="CDD" id="cd02181">
    <property type="entry name" value="GH16_fungal_Lam16A_glucanase"/>
    <property type="match status" value="1"/>
</dbReference>
<dbReference type="OrthoDB" id="192832at2759"/>
<dbReference type="AlphaFoldDB" id="A0A9P6JJC6"/>
<accession>A0A9P6JJC6</accession>
<dbReference type="Pfam" id="PF26113">
    <property type="entry name" value="GH16_XgeA"/>
    <property type="match status" value="1"/>
</dbReference>
<dbReference type="Gene3D" id="2.60.120.200">
    <property type="match status" value="1"/>
</dbReference>
<comment type="caution">
    <text evidence="2">The sequence shown here is derived from an EMBL/GenBank/DDBJ whole genome shotgun (WGS) entry which is preliminary data.</text>
</comment>
<gene>
    <name evidence="2" type="ORF">CPB83DRAFT_878118</name>
</gene>
<evidence type="ECO:0000313" key="2">
    <source>
        <dbReference type="EMBL" id="KAF9523112.1"/>
    </source>
</evidence>